<protein>
    <recommendedName>
        <fullName evidence="1">MICOS complex subunit</fullName>
    </recommendedName>
</protein>
<proteinExistence type="predicted"/>
<dbReference type="GO" id="GO:0044284">
    <property type="term" value="C:mitochondrial crista junction"/>
    <property type="evidence" value="ECO:0007669"/>
    <property type="project" value="TreeGrafter"/>
</dbReference>
<evidence type="ECO:0000313" key="3">
    <source>
        <dbReference type="EMBL" id="KAF8483559.1"/>
    </source>
</evidence>
<keyword evidence="1" id="KW-0999">Mitochondrion inner membrane</keyword>
<dbReference type="Pfam" id="PF09769">
    <property type="entry name" value="ApoO"/>
    <property type="match status" value="1"/>
</dbReference>
<dbReference type="Proteomes" id="UP000759537">
    <property type="component" value="Unassembled WGS sequence"/>
</dbReference>
<dbReference type="EMBL" id="WHVB01000004">
    <property type="protein sequence ID" value="KAF8483559.1"/>
    <property type="molecule type" value="Genomic_DNA"/>
</dbReference>
<comment type="subunit">
    <text evidence="1">Component of the mitochondrial contact site and cristae organizing system (MICOS) complex.</text>
</comment>
<dbReference type="GO" id="GO:0042407">
    <property type="term" value="P:cristae formation"/>
    <property type="evidence" value="ECO:0007669"/>
    <property type="project" value="InterPro"/>
</dbReference>
<dbReference type="InterPro" id="IPR019166">
    <property type="entry name" value="MIC26/MIC27"/>
</dbReference>
<comment type="caution">
    <text evidence="3">The sequence shown here is derived from an EMBL/GenBank/DDBJ whole genome shotgun (WGS) entry which is preliminary data.</text>
</comment>
<dbReference type="PANTHER" id="PTHR28268:SF1">
    <property type="entry name" value="MICOS SUBUNIT MIC26"/>
    <property type="match status" value="1"/>
</dbReference>
<organism evidence="3 4">
    <name type="scientific">Russula ochroleuca</name>
    <dbReference type="NCBI Taxonomy" id="152965"/>
    <lineage>
        <taxon>Eukaryota</taxon>
        <taxon>Fungi</taxon>
        <taxon>Dikarya</taxon>
        <taxon>Basidiomycota</taxon>
        <taxon>Agaricomycotina</taxon>
        <taxon>Agaricomycetes</taxon>
        <taxon>Russulales</taxon>
        <taxon>Russulaceae</taxon>
        <taxon>Russula</taxon>
    </lineage>
</organism>
<dbReference type="OrthoDB" id="2399148at2759"/>
<reference evidence="3" key="2">
    <citation type="journal article" date="2020" name="Nat. Commun.">
        <title>Large-scale genome sequencing of mycorrhizal fungi provides insights into the early evolution of symbiotic traits.</title>
        <authorList>
            <person name="Miyauchi S."/>
            <person name="Kiss E."/>
            <person name="Kuo A."/>
            <person name="Drula E."/>
            <person name="Kohler A."/>
            <person name="Sanchez-Garcia M."/>
            <person name="Morin E."/>
            <person name="Andreopoulos B."/>
            <person name="Barry K.W."/>
            <person name="Bonito G."/>
            <person name="Buee M."/>
            <person name="Carver A."/>
            <person name="Chen C."/>
            <person name="Cichocki N."/>
            <person name="Clum A."/>
            <person name="Culley D."/>
            <person name="Crous P.W."/>
            <person name="Fauchery L."/>
            <person name="Girlanda M."/>
            <person name="Hayes R.D."/>
            <person name="Keri Z."/>
            <person name="LaButti K."/>
            <person name="Lipzen A."/>
            <person name="Lombard V."/>
            <person name="Magnuson J."/>
            <person name="Maillard F."/>
            <person name="Murat C."/>
            <person name="Nolan M."/>
            <person name="Ohm R.A."/>
            <person name="Pangilinan J."/>
            <person name="Pereira M.F."/>
            <person name="Perotto S."/>
            <person name="Peter M."/>
            <person name="Pfister S."/>
            <person name="Riley R."/>
            <person name="Sitrit Y."/>
            <person name="Stielow J.B."/>
            <person name="Szollosi G."/>
            <person name="Zifcakova L."/>
            <person name="Stursova M."/>
            <person name="Spatafora J.W."/>
            <person name="Tedersoo L."/>
            <person name="Vaario L.M."/>
            <person name="Yamada A."/>
            <person name="Yan M."/>
            <person name="Wang P."/>
            <person name="Xu J."/>
            <person name="Bruns T."/>
            <person name="Baldrian P."/>
            <person name="Vilgalys R."/>
            <person name="Dunand C."/>
            <person name="Henrissat B."/>
            <person name="Grigoriev I.V."/>
            <person name="Hibbett D."/>
            <person name="Nagy L.G."/>
            <person name="Martin F.M."/>
        </authorList>
    </citation>
    <scope>NUCLEOTIDE SEQUENCE</scope>
    <source>
        <strain evidence="3">Prilba</strain>
    </source>
</reference>
<sequence length="285" mass="30752">MLWTRALPRAGIVASGAVTGVLTSEPHQQDKSRADLCSLGCPVGWLVGSEQLSIYPEPEREIVVVDAPSVLETRIGVARRAVMGVVRDVHGRVHGAVSEWIGIEHAVEHRVKALIAPGEPLTPAMLYVGVASLSGSILARNRSVFSRVMLPPAFFLLSFNYFLPKTSHNVSAYAGELEDEHFPTLAQKHAVAIAHTHMTWERLRAAGVSGRDWVQDGLGGAARRVQELTGLKVQETLGRRGAVSEAVEKAEEALQSVRDAAAAAEARQPDEKAAEEKGEEGRQKP</sequence>
<reference evidence="3" key="1">
    <citation type="submission" date="2019-10" db="EMBL/GenBank/DDBJ databases">
        <authorList>
            <consortium name="DOE Joint Genome Institute"/>
            <person name="Kuo A."/>
            <person name="Miyauchi S."/>
            <person name="Kiss E."/>
            <person name="Drula E."/>
            <person name="Kohler A."/>
            <person name="Sanchez-Garcia M."/>
            <person name="Andreopoulos B."/>
            <person name="Barry K.W."/>
            <person name="Bonito G."/>
            <person name="Buee M."/>
            <person name="Carver A."/>
            <person name="Chen C."/>
            <person name="Cichocki N."/>
            <person name="Clum A."/>
            <person name="Culley D."/>
            <person name="Crous P.W."/>
            <person name="Fauchery L."/>
            <person name="Girlanda M."/>
            <person name="Hayes R."/>
            <person name="Keri Z."/>
            <person name="LaButti K."/>
            <person name="Lipzen A."/>
            <person name="Lombard V."/>
            <person name="Magnuson J."/>
            <person name="Maillard F."/>
            <person name="Morin E."/>
            <person name="Murat C."/>
            <person name="Nolan M."/>
            <person name="Ohm R."/>
            <person name="Pangilinan J."/>
            <person name="Pereira M."/>
            <person name="Perotto S."/>
            <person name="Peter M."/>
            <person name="Riley R."/>
            <person name="Sitrit Y."/>
            <person name="Stielow B."/>
            <person name="Szollosi G."/>
            <person name="Zifcakova L."/>
            <person name="Stursova M."/>
            <person name="Spatafora J.W."/>
            <person name="Tedersoo L."/>
            <person name="Vaario L.-M."/>
            <person name="Yamada A."/>
            <person name="Yan M."/>
            <person name="Wang P."/>
            <person name="Xu J."/>
            <person name="Bruns T."/>
            <person name="Baldrian P."/>
            <person name="Vilgalys R."/>
            <person name="Henrissat B."/>
            <person name="Grigoriev I.V."/>
            <person name="Hibbett D."/>
            <person name="Nagy L.G."/>
            <person name="Martin F.M."/>
        </authorList>
    </citation>
    <scope>NUCLEOTIDE SEQUENCE</scope>
    <source>
        <strain evidence="3">Prilba</strain>
    </source>
</reference>
<dbReference type="PANTHER" id="PTHR28268">
    <property type="entry name" value="MICOS SUBUNIT MIC26"/>
    <property type="match status" value="1"/>
</dbReference>
<dbReference type="InterPro" id="IPR033181">
    <property type="entry name" value="Mic26_fungi"/>
</dbReference>
<evidence type="ECO:0000256" key="2">
    <source>
        <dbReference type="SAM" id="MobiDB-lite"/>
    </source>
</evidence>
<evidence type="ECO:0000313" key="4">
    <source>
        <dbReference type="Proteomes" id="UP000759537"/>
    </source>
</evidence>
<comment type="function">
    <text evidence="1">Component of the MICOS complex, a large protein complex of the mitochondrial inner membrane that plays crucial roles in the maintenance of crista junctions, inner membrane architecture, and formation of contact sites to the outer membrane.</text>
</comment>
<accession>A0A9P5TBE7</accession>
<name>A0A9P5TBE7_9AGAM</name>
<gene>
    <name evidence="3" type="ORF">DFH94DRAFT_690043</name>
</gene>
<feature type="region of interest" description="Disordered" evidence="2">
    <location>
        <begin position="254"/>
        <end position="285"/>
    </location>
</feature>
<comment type="subcellular location">
    <subcellularLocation>
        <location evidence="1">Mitochondrion inner membrane</location>
    </subcellularLocation>
</comment>
<dbReference type="GO" id="GO:0061617">
    <property type="term" value="C:MICOS complex"/>
    <property type="evidence" value="ECO:0007669"/>
    <property type="project" value="UniProtKB-UniRule"/>
</dbReference>
<dbReference type="AlphaFoldDB" id="A0A9P5TBE7"/>
<keyword evidence="1" id="KW-0496">Mitochondrion</keyword>
<keyword evidence="4" id="KW-1185">Reference proteome</keyword>
<evidence type="ECO:0000256" key="1">
    <source>
        <dbReference type="RuleBase" id="RU363021"/>
    </source>
</evidence>
<keyword evidence="1" id="KW-0472">Membrane</keyword>
<feature type="compositionally biased region" description="Basic and acidic residues" evidence="2">
    <location>
        <begin position="267"/>
        <end position="285"/>
    </location>
</feature>